<dbReference type="EMBL" id="CP013020">
    <property type="protein sequence ID" value="ALK85332.1"/>
    <property type="molecule type" value="Genomic_DNA"/>
</dbReference>
<protein>
    <submittedName>
        <fullName evidence="5">Transcriptional regulatory protein</fullName>
    </submittedName>
</protein>
<dbReference type="SMART" id="SM00342">
    <property type="entry name" value="HTH_ARAC"/>
    <property type="match status" value="1"/>
</dbReference>
<reference evidence="5 6" key="2">
    <citation type="journal article" date="2016" name="Genome Biol. Evol.">
        <title>Extensive mobilome-driven genome diversification in mouse gut-associated Bacteroides vulgatus mpk.</title>
        <authorList>
            <person name="Lange A."/>
            <person name="Beier S."/>
            <person name="Steimle A."/>
            <person name="Autenrieth I.B."/>
            <person name="Huson D.H."/>
            <person name="Frick J.S."/>
        </authorList>
    </citation>
    <scope>NUCLEOTIDE SEQUENCE [LARGE SCALE GENOMIC DNA]</scope>
    <source>
        <strain evidence="6">mpk</strain>
    </source>
</reference>
<dbReference type="PROSITE" id="PS01124">
    <property type="entry name" value="HTH_ARAC_FAMILY_2"/>
    <property type="match status" value="1"/>
</dbReference>
<dbReference type="AlphaFoldDB" id="A0A0P0M377"/>
<dbReference type="GO" id="GO:0003700">
    <property type="term" value="F:DNA-binding transcription factor activity"/>
    <property type="evidence" value="ECO:0007669"/>
    <property type="project" value="InterPro"/>
</dbReference>
<organism evidence="5 6">
    <name type="scientific">Phocaeicola vulgatus</name>
    <name type="common">Bacteroides vulgatus</name>
    <dbReference type="NCBI Taxonomy" id="821"/>
    <lineage>
        <taxon>Bacteria</taxon>
        <taxon>Pseudomonadati</taxon>
        <taxon>Bacteroidota</taxon>
        <taxon>Bacteroidia</taxon>
        <taxon>Bacteroidales</taxon>
        <taxon>Bacteroidaceae</taxon>
        <taxon>Phocaeicola</taxon>
    </lineage>
</organism>
<evidence type="ECO:0000313" key="6">
    <source>
        <dbReference type="Proteomes" id="UP000061587"/>
    </source>
</evidence>
<evidence type="ECO:0000256" key="1">
    <source>
        <dbReference type="ARBA" id="ARBA00023015"/>
    </source>
</evidence>
<dbReference type="InterPro" id="IPR018060">
    <property type="entry name" value="HTH_AraC"/>
</dbReference>
<dbReference type="SUPFAM" id="SSF46689">
    <property type="entry name" value="Homeodomain-like"/>
    <property type="match status" value="1"/>
</dbReference>
<sequence length="291" mass="33697">MYKPTERNAQNSLAMMNYAYDTSLQETMILTEAFHTDRVICDNGSLYKFIWVQEGKLTLIVDHVEIEMEQDEIISVSNLHRTEFKNVSGRYLALLFNENFYGIYKHEKEVSCSGVLFNGTSGIVHLRLPIADSELLHEVVDRMVTEYILRDNLQGEMLRLLLKRFIILCTRLARKQLSGFPVNEKGFDIIQRYYVLVDNHFKEKKQVQAYAALLHRSPKTLSNLFAAYGMPSPLKIIQERVVTEAKRLLLHTSHSIKEISVILGFESVGTFSRFFKNMTGENTSAYRKRLQ</sequence>
<feature type="domain" description="HTH araC/xylS-type" evidence="4">
    <location>
        <begin position="191"/>
        <end position="289"/>
    </location>
</feature>
<dbReference type="Gene3D" id="1.10.10.60">
    <property type="entry name" value="Homeodomain-like"/>
    <property type="match status" value="1"/>
</dbReference>
<proteinExistence type="predicted"/>
<dbReference type="Pfam" id="PF12833">
    <property type="entry name" value="HTH_18"/>
    <property type="match status" value="1"/>
</dbReference>
<evidence type="ECO:0000313" key="5">
    <source>
        <dbReference type="EMBL" id="ALK85332.1"/>
    </source>
</evidence>
<accession>A0A0P0M377</accession>
<dbReference type="OMA" id="FYCIQIH"/>
<keyword evidence="3" id="KW-0804">Transcription</keyword>
<keyword evidence="2" id="KW-0238">DNA-binding</keyword>
<dbReference type="InterPro" id="IPR009057">
    <property type="entry name" value="Homeodomain-like_sf"/>
</dbReference>
<evidence type="ECO:0000256" key="2">
    <source>
        <dbReference type="ARBA" id="ARBA00023125"/>
    </source>
</evidence>
<evidence type="ECO:0000259" key="4">
    <source>
        <dbReference type="PROSITE" id="PS01124"/>
    </source>
</evidence>
<dbReference type="Proteomes" id="UP000061587">
    <property type="component" value="Chromosome"/>
</dbReference>
<dbReference type="GO" id="GO:0043565">
    <property type="term" value="F:sequence-specific DNA binding"/>
    <property type="evidence" value="ECO:0007669"/>
    <property type="project" value="InterPro"/>
</dbReference>
<reference evidence="6" key="1">
    <citation type="submission" date="2015-10" db="EMBL/GenBank/DDBJ databases">
        <title>Extensive mobilome-driven genome diversification in gut-associated Bacteroides vulgatus mpk.</title>
        <authorList>
            <person name="Beier S."/>
            <person name="Lange A."/>
            <person name="Huson D.H."/>
            <person name="Frick J.-S."/>
            <person name="Autenrieth I.B."/>
        </authorList>
    </citation>
    <scope>NUCLEOTIDE SEQUENCE [LARGE SCALE GENOMIC DNA]</scope>
    <source>
        <strain evidence="6">mpk</strain>
    </source>
</reference>
<name>A0A0P0M377_PHOVU</name>
<dbReference type="PANTHER" id="PTHR43280">
    <property type="entry name" value="ARAC-FAMILY TRANSCRIPTIONAL REGULATOR"/>
    <property type="match status" value="1"/>
</dbReference>
<dbReference type="PATRIC" id="fig|821.40.peg.3304"/>
<evidence type="ECO:0000256" key="3">
    <source>
        <dbReference type="ARBA" id="ARBA00023163"/>
    </source>
</evidence>
<dbReference type="PANTHER" id="PTHR43280:SF32">
    <property type="entry name" value="TRANSCRIPTIONAL REGULATORY PROTEIN"/>
    <property type="match status" value="1"/>
</dbReference>
<keyword evidence="1" id="KW-0805">Transcription regulation</keyword>
<gene>
    <name evidence="5" type="ORF">BvMPK_2742</name>
</gene>